<sequence>MLHRLAGDEDEAEHVEVENAVEAIGGHIGHGCVFIPARVVDEDVNAAVGLECGRDQRHGTVVAGQIGAHSRRVPAAGADCGHDLVGGLA</sequence>
<dbReference type="EMBL" id="JAMOIL010000038">
    <property type="protein sequence ID" value="MCM0622545.1"/>
    <property type="molecule type" value="Genomic_DNA"/>
</dbReference>
<protein>
    <submittedName>
        <fullName evidence="1">Uncharacterized protein</fullName>
    </submittedName>
</protein>
<organism evidence="1 2">
    <name type="scientific">Nocardioides bruguierae</name>
    <dbReference type="NCBI Taxonomy" id="2945102"/>
    <lineage>
        <taxon>Bacteria</taxon>
        <taxon>Bacillati</taxon>
        <taxon>Actinomycetota</taxon>
        <taxon>Actinomycetes</taxon>
        <taxon>Propionibacteriales</taxon>
        <taxon>Nocardioidaceae</taxon>
        <taxon>Nocardioides</taxon>
    </lineage>
</organism>
<gene>
    <name evidence="1" type="ORF">M8330_19835</name>
</gene>
<comment type="caution">
    <text evidence="1">The sequence shown here is derived from an EMBL/GenBank/DDBJ whole genome shotgun (WGS) entry which is preliminary data.</text>
</comment>
<dbReference type="Proteomes" id="UP001139485">
    <property type="component" value="Unassembled WGS sequence"/>
</dbReference>
<evidence type="ECO:0000313" key="2">
    <source>
        <dbReference type="Proteomes" id="UP001139485"/>
    </source>
</evidence>
<proteinExistence type="predicted"/>
<evidence type="ECO:0000313" key="1">
    <source>
        <dbReference type="EMBL" id="MCM0622545.1"/>
    </source>
</evidence>
<accession>A0A9X2DAV8</accession>
<name>A0A9X2DAV8_9ACTN</name>
<keyword evidence="2" id="KW-1185">Reference proteome</keyword>
<reference evidence="1" key="1">
    <citation type="submission" date="2022-05" db="EMBL/GenBank/DDBJ databases">
        <authorList>
            <person name="Tuo L."/>
        </authorList>
    </citation>
    <scope>NUCLEOTIDE SEQUENCE</scope>
    <source>
        <strain evidence="1">BSK12Z-4</strain>
    </source>
</reference>
<dbReference type="AlphaFoldDB" id="A0A9X2DAV8"/>